<proteinExistence type="inferred from homology"/>
<dbReference type="InterPro" id="IPR037027">
    <property type="entry name" value="YqgF/RNaseH-like_dom_sf"/>
</dbReference>
<feature type="domain" description="YqgF/RNase H-like" evidence="6">
    <location>
        <begin position="2"/>
        <end position="100"/>
    </location>
</feature>
<evidence type="ECO:0000256" key="5">
    <source>
        <dbReference type="HAMAP-Rule" id="MF_00651"/>
    </source>
</evidence>
<name>A0A9D9ECW2_9BACT</name>
<evidence type="ECO:0000259" key="6">
    <source>
        <dbReference type="SMART" id="SM00732"/>
    </source>
</evidence>
<dbReference type="CDD" id="cd16964">
    <property type="entry name" value="YqgF"/>
    <property type="match status" value="1"/>
</dbReference>
<dbReference type="InterPro" id="IPR006641">
    <property type="entry name" value="YqgF/RNaseH-like_dom"/>
</dbReference>
<reference evidence="7" key="2">
    <citation type="journal article" date="2021" name="PeerJ">
        <title>Extensive microbial diversity within the chicken gut microbiome revealed by metagenomics and culture.</title>
        <authorList>
            <person name="Gilroy R."/>
            <person name="Ravi A."/>
            <person name="Getino M."/>
            <person name="Pursley I."/>
            <person name="Horton D.L."/>
            <person name="Alikhan N.F."/>
            <person name="Baker D."/>
            <person name="Gharbi K."/>
            <person name="Hall N."/>
            <person name="Watson M."/>
            <person name="Adriaenssens E.M."/>
            <person name="Foster-Nyarko E."/>
            <person name="Jarju S."/>
            <person name="Secka A."/>
            <person name="Antonio M."/>
            <person name="Oren A."/>
            <person name="Chaudhuri R.R."/>
            <person name="La Ragione R."/>
            <person name="Hildebrand F."/>
            <person name="Pallen M.J."/>
        </authorList>
    </citation>
    <scope>NUCLEOTIDE SEQUENCE</scope>
    <source>
        <strain evidence="7">D5-748</strain>
    </source>
</reference>
<dbReference type="PANTHER" id="PTHR33317">
    <property type="entry name" value="POLYNUCLEOTIDYL TRANSFERASE, RIBONUCLEASE H-LIKE SUPERFAMILY PROTEIN"/>
    <property type="match status" value="1"/>
</dbReference>
<dbReference type="NCBIfam" id="TIGR00250">
    <property type="entry name" value="RNAse_H_YqgF"/>
    <property type="match status" value="1"/>
</dbReference>
<dbReference type="EMBL" id="JADIMO010000009">
    <property type="protein sequence ID" value="MBO8444161.1"/>
    <property type="molecule type" value="Genomic_DNA"/>
</dbReference>
<comment type="function">
    <text evidence="5">Could be a nuclease involved in processing of the 5'-end of pre-16S rRNA.</text>
</comment>
<evidence type="ECO:0000256" key="3">
    <source>
        <dbReference type="ARBA" id="ARBA00022722"/>
    </source>
</evidence>
<evidence type="ECO:0000256" key="1">
    <source>
        <dbReference type="ARBA" id="ARBA00022490"/>
    </source>
</evidence>
<keyword evidence="4 5" id="KW-0378">Hydrolase</keyword>
<keyword evidence="3 5" id="KW-0540">Nuclease</keyword>
<comment type="caution">
    <text evidence="7">The sequence shown here is derived from an EMBL/GenBank/DDBJ whole genome shotgun (WGS) entry which is preliminary data.</text>
</comment>
<comment type="subcellular location">
    <subcellularLocation>
        <location evidence="5">Cytoplasm</location>
    </subcellularLocation>
</comment>
<evidence type="ECO:0000256" key="2">
    <source>
        <dbReference type="ARBA" id="ARBA00022517"/>
    </source>
</evidence>
<keyword evidence="1 5" id="KW-0963">Cytoplasm</keyword>
<dbReference type="PANTHER" id="PTHR33317:SF4">
    <property type="entry name" value="POLYNUCLEOTIDYL TRANSFERASE, RIBONUCLEASE H-LIKE SUPERFAMILY PROTEIN"/>
    <property type="match status" value="1"/>
</dbReference>
<dbReference type="InterPro" id="IPR005227">
    <property type="entry name" value="YqgF"/>
</dbReference>
<dbReference type="SMART" id="SM00732">
    <property type="entry name" value="YqgFc"/>
    <property type="match status" value="1"/>
</dbReference>
<dbReference type="GO" id="GO:0016788">
    <property type="term" value="F:hydrolase activity, acting on ester bonds"/>
    <property type="evidence" value="ECO:0007669"/>
    <property type="project" value="UniProtKB-UniRule"/>
</dbReference>
<organism evidence="7 8">
    <name type="scientific">Candidatus Cryptobacteroides merdavium</name>
    <dbReference type="NCBI Taxonomy" id="2840769"/>
    <lineage>
        <taxon>Bacteria</taxon>
        <taxon>Pseudomonadati</taxon>
        <taxon>Bacteroidota</taxon>
        <taxon>Bacteroidia</taxon>
        <taxon>Bacteroidales</taxon>
        <taxon>Candidatus Cryptobacteroides</taxon>
    </lineage>
</organism>
<evidence type="ECO:0000256" key="4">
    <source>
        <dbReference type="ARBA" id="ARBA00022801"/>
    </source>
</evidence>
<evidence type="ECO:0000313" key="7">
    <source>
        <dbReference type="EMBL" id="MBO8444161.1"/>
    </source>
</evidence>
<protein>
    <recommendedName>
        <fullName evidence="5">Putative pre-16S rRNA nuclease</fullName>
        <ecNumber evidence="5">3.1.-.-</ecNumber>
    </recommendedName>
</protein>
<sequence>MDRIIGIDYGRKRTGVAVSDPLGIFASALDTVQSAKIIEYLKTYCEKENVSAFVVGWPVNMDNTPSEAAADVSAFVKNLRRAFPDVKVEMEDERFTSVLAHRAMIDGGMKAKERRDKSSVDRISAAIILQGYLDRKNGGTDFAATNTFVPDSLSDKVTKKKRRH</sequence>
<keyword evidence="2 5" id="KW-0690">Ribosome biogenesis</keyword>
<dbReference type="Gene3D" id="3.30.420.140">
    <property type="entry name" value="YqgF/RNase H-like domain"/>
    <property type="match status" value="1"/>
</dbReference>
<dbReference type="HAMAP" id="MF_00651">
    <property type="entry name" value="Nuclease_YqgF"/>
    <property type="match status" value="1"/>
</dbReference>
<dbReference type="GO" id="GO:0000967">
    <property type="term" value="P:rRNA 5'-end processing"/>
    <property type="evidence" value="ECO:0007669"/>
    <property type="project" value="UniProtKB-UniRule"/>
</dbReference>
<reference evidence="7" key="1">
    <citation type="submission" date="2020-10" db="EMBL/GenBank/DDBJ databases">
        <authorList>
            <person name="Gilroy R."/>
        </authorList>
    </citation>
    <scope>NUCLEOTIDE SEQUENCE</scope>
    <source>
        <strain evidence="7">D5-748</strain>
    </source>
</reference>
<dbReference type="GO" id="GO:0005829">
    <property type="term" value="C:cytosol"/>
    <property type="evidence" value="ECO:0007669"/>
    <property type="project" value="TreeGrafter"/>
</dbReference>
<dbReference type="Pfam" id="PF03652">
    <property type="entry name" value="RuvX"/>
    <property type="match status" value="1"/>
</dbReference>
<accession>A0A9D9ECW2</accession>
<dbReference type="AlphaFoldDB" id="A0A9D9ECW2"/>
<dbReference type="GO" id="GO:0004518">
    <property type="term" value="F:nuclease activity"/>
    <property type="evidence" value="ECO:0007669"/>
    <property type="project" value="UniProtKB-KW"/>
</dbReference>
<dbReference type="EC" id="3.1.-.-" evidence="5"/>
<gene>
    <name evidence="7" type="primary">ruvX</name>
    <name evidence="7" type="ORF">IAC23_00475</name>
</gene>
<dbReference type="InterPro" id="IPR012337">
    <property type="entry name" value="RNaseH-like_sf"/>
</dbReference>
<comment type="similarity">
    <text evidence="5">Belongs to the YqgF HJR family.</text>
</comment>
<dbReference type="Proteomes" id="UP000823619">
    <property type="component" value="Unassembled WGS sequence"/>
</dbReference>
<dbReference type="SUPFAM" id="SSF53098">
    <property type="entry name" value="Ribonuclease H-like"/>
    <property type="match status" value="1"/>
</dbReference>
<evidence type="ECO:0000313" key="8">
    <source>
        <dbReference type="Proteomes" id="UP000823619"/>
    </source>
</evidence>